<sequence>MLEPGSPAPELVLEDLLLEDTDGRPVHLAGRAALVYFMRSATCPVCTRHVRDLAADADTFAAAGVRVFIAVPEDRETAAAWRAKRRIPFPVLVGRRGTPHELVGLSRAVFGALQRSGSVLLDVDGIVRHAHSAVMPTGSYDKKGVAAAVAALRAPT</sequence>
<dbReference type="Proteomes" id="UP001144096">
    <property type="component" value="Unassembled WGS sequence"/>
</dbReference>
<comment type="caution">
    <text evidence="2">The sequence shown here is derived from an EMBL/GenBank/DDBJ whole genome shotgun (WGS) entry which is preliminary data.</text>
</comment>
<keyword evidence="3" id="KW-1185">Reference proteome</keyword>
<proteinExistence type="predicted"/>
<dbReference type="AlphaFoldDB" id="A0A9X2NGS7"/>
<dbReference type="GO" id="GO:0016491">
    <property type="term" value="F:oxidoreductase activity"/>
    <property type="evidence" value="ECO:0007669"/>
    <property type="project" value="InterPro"/>
</dbReference>
<dbReference type="GO" id="GO:0016209">
    <property type="term" value="F:antioxidant activity"/>
    <property type="evidence" value="ECO:0007669"/>
    <property type="project" value="InterPro"/>
</dbReference>
<dbReference type="EMBL" id="JAMXQV010000019">
    <property type="protein sequence ID" value="MCR6487528.1"/>
    <property type="molecule type" value="Genomic_DNA"/>
</dbReference>
<protein>
    <submittedName>
        <fullName evidence="2">Peroxiredoxin family protein</fullName>
    </submittedName>
</protein>
<evidence type="ECO:0000259" key="1">
    <source>
        <dbReference type="PROSITE" id="PS51352"/>
    </source>
</evidence>
<evidence type="ECO:0000313" key="2">
    <source>
        <dbReference type="EMBL" id="MCR6487528.1"/>
    </source>
</evidence>
<dbReference type="InterPro" id="IPR000866">
    <property type="entry name" value="AhpC/TSA"/>
</dbReference>
<dbReference type="PROSITE" id="PS51352">
    <property type="entry name" value="THIOREDOXIN_2"/>
    <property type="match status" value="1"/>
</dbReference>
<reference evidence="2" key="1">
    <citation type="submission" date="2022-06" db="EMBL/GenBank/DDBJ databases">
        <title>Amycolatopsis iheyaensis sp. nov., a new species of the genus Amycolatopsis isolated from soil in Iheya island, Japan.</title>
        <authorList>
            <person name="Ngamcharungchit C."/>
            <person name="Kanto H."/>
            <person name="Take A."/>
            <person name="Intra B."/>
            <person name="Matsumoto A."/>
            <person name="Panbangred W."/>
            <person name="Inahashi Y."/>
        </authorList>
    </citation>
    <scope>NUCLEOTIDE SEQUENCE</scope>
    <source>
        <strain evidence="2">OK19-0408</strain>
    </source>
</reference>
<dbReference type="RefSeq" id="WP_257924092.1">
    <property type="nucleotide sequence ID" value="NZ_JAMXQV010000019.1"/>
</dbReference>
<evidence type="ECO:0000313" key="3">
    <source>
        <dbReference type="Proteomes" id="UP001144096"/>
    </source>
</evidence>
<dbReference type="Pfam" id="PF00578">
    <property type="entry name" value="AhpC-TSA"/>
    <property type="match status" value="1"/>
</dbReference>
<gene>
    <name evidence="2" type="ORF">M8542_32345</name>
</gene>
<dbReference type="InterPro" id="IPR013766">
    <property type="entry name" value="Thioredoxin_domain"/>
</dbReference>
<dbReference type="Gene3D" id="3.40.30.10">
    <property type="entry name" value="Glutaredoxin"/>
    <property type="match status" value="1"/>
</dbReference>
<feature type="domain" description="Thioredoxin" evidence="1">
    <location>
        <begin position="2"/>
        <end position="154"/>
    </location>
</feature>
<accession>A0A9X2NGS7</accession>
<organism evidence="2 3">
    <name type="scientific">Amycolatopsis iheyensis</name>
    <dbReference type="NCBI Taxonomy" id="2945988"/>
    <lineage>
        <taxon>Bacteria</taxon>
        <taxon>Bacillati</taxon>
        <taxon>Actinomycetota</taxon>
        <taxon>Actinomycetes</taxon>
        <taxon>Pseudonocardiales</taxon>
        <taxon>Pseudonocardiaceae</taxon>
        <taxon>Amycolatopsis</taxon>
    </lineage>
</organism>
<dbReference type="SUPFAM" id="SSF52833">
    <property type="entry name" value="Thioredoxin-like"/>
    <property type="match status" value="1"/>
</dbReference>
<dbReference type="InterPro" id="IPR036249">
    <property type="entry name" value="Thioredoxin-like_sf"/>
</dbReference>
<name>A0A9X2NGS7_9PSEU</name>